<dbReference type="PANTHER" id="PTHR12277:SF81">
    <property type="entry name" value="PROTEIN ABHD13"/>
    <property type="match status" value="1"/>
</dbReference>
<dbReference type="InterPro" id="IPR029058">
    <property type="entry name" value="AB_hydrolase_fold"/>
</dbReference>
<proteinExistence type="predicted"/>
<name>A0A1Y0IER1_9GAMM</name>
<protein>
    <submittedName>
        <fullName evidence="2">Alpha/beta hydrolase fold protein</fullName>
    </submittedName>
</protein>
<evidence type="ECO:0000313" key="2">
    <source>
        <dbReference type="EMBL" id="ARU57863.1"/>
    </source>
</evidence>
<evidence type="ECO:0000259" key="1">
    <source>
        <dbReference type="Pfam" id="PF12146"/>
    </source>
</evidence>
<organism evidence="2 3">
    <name type="scientific">Oleiphilus messinensis</name>
    <dbReference type="NCBI Taxonomy" id="141451"/>
    <lineage>
        <taxon>Bacteria</taxon>
        <taxon>Pseudomonadati</taxon>
        <taxon>Pseudomonadota</taxon>
        <taxon>Gammaproteobacteria</taxon>
        <taxon>Oceanospirillales</taxon>
        <taxon>Oleiphilaceae</taxon>
        <taxon>Oleiphilus</taxon>
    </lineage>
</organism>
<evidence type="ECO:0000313" key="3">
    <source>
        <dbReference type="Proteomes" id="UP000196027"/>
    </source>
</evidence>
<gene>
    <name evidence="2" type="ORF">OLMES_3843</name>
</gene>
<dbReference type="PROSITE" id="PS51257">
    <property type="entry name" value="PROKAR_LIPOPROTEIN"/>
    <property type="match status" value="1"/>
</dbReference>
<keyword evidence="3" id="KW-1185">Reference proteome</keyword>
<dbReference type="GO" id="GO:0016787">
    <property type="term" value="F:hydrolase activity"/>
    <property type="evidence" value="ECO:0007669"/>
    <property type="project" value="UniProtKB-KW"/>
</dbReference>
<dbReference type="RefSeq" id="WP_087462711.1">
    <property type="nucleotide sequence ID" value="NZ_CP021425.1"/>
</dbReference>
<reference evidence="2 3" key="1">
    <citation type="submission" date="2017-05" db="EMBL/GenBank/DDBJ databases">
        <title>Genomic insights into alkan degradation activity of Oleiphilus messinensis.</title>
        <authorList>
            <person name="Kozyavkin S.A."/>
            <person name="Slesarev A.I."/>
            <person name="Golyshin P.N."/>
            <person name="Korzhenkov A."/>
            <person name="Golyshina O.N."/>
            <person name="Toshchakov S.V."/>
        </authorList>
    </citation>
    <scope>NUCLEOTIDE SEQUENCE [LARGE SCALE GENOMIC DNA]</scope>
    <source>
        <strain evidence="2 3">ME102</strain>
    </source>
</reference>
<dbReference type="AlphaFoldDB" id="A0A1Y0IER1"/>
<feature type="domain" description="Serine aminopeptidase S33" evidence="1">
    <location>
        <begin position="66"/>
        <end position="158"/>
    </location>
</feature>
<dbReference type="Gene3D" id="3.40.50.1820">
    <property type="entry name" value="alpha/beta hydrolase"/>
    <property type="match status" value="1"/>
</dbReference>
<dbReference type="SUPFAM" id="SSF53474">
    <property type="entry name" value="alpha/beta-Hydrolases"/>
    <property type="match status" value="1"/>
</dbReference>
<keyword evidence="2" id="KW-0378">Hydrolase</keyword>
<dbReference type="Proteomes" id="UP000196027">
    <property type="component" value="Chromosome"/>
</dbReference>
<dbReference type="EMBL" id="CP021425">
    <property type="protein sequence ID" value="ARU57863.1"/>
    <property type="molecule type" value="Genomic_DNA"/>
</dbReference>
<dbReference type="KEGG" id="ome:OLMES_3843"/>
<dbReference type="InterPro" id="IPR022742">
    <property type="entry name" value="Hydrolase_4"/>
</dbReference>
<accession>A0A1Y0IER1</accession>
<dbReference type="OrthoDB" id="9798884at2"/>
<dbReference type="PANTHER" id="PTHR12277">
    <property type="entry name" value="ALPHA/BETA HYDROLASE DOMAIN-CONTAINING PROTEIN"/>
    <property type="match status" value="1"/>
</dbReference>
<sequence length="304" mass="33840">MTLMRIFIVLLLLGVTGCESMTAFYFHPSKPYYNDPQDFGIEYQEIVVPTEDGEQLVNWFFPASAPVKGYVVFFHGNAENISTHFASVYWLPEAGYSVFLADYRGFGKSTGHAVLPVVLDDMRAVFAAVVKLSHNDPQPVVVMGQSIGASLSVLAFSHARNFNPLNVPSRKPACMVIDSGFASFPGMVRNALSNSWLLWPLAYPVSWLFPSNFEPISYAADYTVPVLQFHSKDDRVVPFSQGIALRDAFQNVVWQETTGAHIATFAQQANRELLLSFLQGCHSGMQDKKVSFEGNLTEKSHPKR</sequence>
<dbReference type="Pfam" id="PF12146">
    <property type="entry name" value="Hydrolase_4"/>
    <property type="match status" value="1"/>
</dbReference>